<gene>
    <name evidence="1" type="ORF">H103_00064</name>
</gene>
<dbReference type="Proteomes" id="UP000023758">
    <property type="component" value="Unassembled WGS sequence"/>
</dbReference>
<organism evidence="1">
    <name type="scientific">Trichophyton rubrum CBS 288.86</name>
    <dbReference type="NCBI Taxonomy" id="1215330"/>
    <lineage>
        <taxon>Eukaryota</taxon>
        <taxon>Fungi</taxon>
        <taxon>Dikarya</taxon>
        <taxon>Ascomycota</taxon>
        <taxon>Pezizomycotina</taxon>
        <taxon>Eurotiomycetes</taxon>
        <taxon>Eurotiomycetidae</taxon>
        <taxon>Onygenales</taxon>
        <taxon>Arthrodermataceae</taxon>
        <taxon>Trichophyton</taxon>
    </lineage>
</organism>
<sequence length="103" mass="11889">MNLPRVFRELFQGCGETSEVGILPLRACMIEIFQNWSELGFVGECPYSFGEDEIAERDARFTDYEDWFKANEIARKCLDTDEEGWISPRVGYRGETPAEPRTV</sequence>
<accession>A0A022WH33</accession>
<proteinExistence type="predicted"/>
<dbReference type="AlphaFoldDB" id="A0A022WH33"/>
<protein>
    <submittedName>
        <fullName evidence="1">Uncharacterized protein</fullName>
    </submittedName>
</protein>
<dbReference type="PANTHER" id="PTHR36091:SF1">
    <property type="entry name" value="ALTERED INHERITANCE OF MITOCHONDRIA PROTEIN 9, MITOCHONDRIAL"/>
    <property type="match status" value="1"/>
</dbReference>
<reference evidence="1" key="1">
    <citation type="submission" date="2014-02" db="EMBL/GenBank/DDBJ databases">
        <title>The Genome Sequence of Trichophyton rubrum (morphotype fischeri) CBS 288.86.</title>
        <authorList>
            <consortium name="The Broad Institute Genomics Platform"/>
            <person name="Cuomo C.A."/>
            <person name="White T.C."/>
            <person name="Graser Y."/>
            <person name="Martinez-Rossi N."/>
            <person name="Heitman J."/>
            <person name="Young S.K."/>
            <person name="Zeng Q."/>
            <person name="Gargeya S."/>
            <person name="Abouelleil A."/>
            <person name="Alvarado L."/>
            <person name="Chapman S.B."/>
            <person name="Gainer-Dewar J."/>
            <person name="Goldberg J."/>
            <person name="Griggs A."/>
            <person name="Gujja S."/>
            <person name="Hansen M."/>
            <person name="Howarth C."/>
            <person name="Imamovic A."/>
            <person name="Larimer J."/>
            <person name="Martinez D."/>
            <person name="Murphy C."/>
            <person name="Pearson M.D."/>
            <person name="Persinoti G."/>
            <person name="Poon T."/>
            <person name="Priest M."/>
            <person name="Roberts A.D."/>
            <person name="Saif S."/>
            <person name="Shea T.D."/>
            <person name="Sykes S.N."/>
            <person name="Wortman J."/>
            <person name="Nusbaum C."/>
            <person name="Birren B."/>
        </authorList>
    </citation>
    <scope>NUCLEOTIDE SEQUENCE [LARGE SCALE GENOMIC DNA]</scope>
    <source>
        <strain evidence="1">CBS 288.86</strain>
    </source>
</reference>
<dbReference type="PANTHER" id="PTHR36091">
    <property type="entry name" value="ALTERED INHERITANCE OF MITOCHONDRIA PROTEIN 9, MITOCHONDRIAL"/>
    <property type="match status" value="1"/>
</dbReference>
<name>A0A022WH33_TRIRU</name>
<dbReference type="EMBL" id="KK207678">
    <property type="protein sequence ID" value="EZF57710.1"/>
    <property type="molecule type" value="Genomic_DNA"/>
</dbReference>
<dbReference type="InterPro" id="IPR051035">
    <property type="entry name" value="Mito_inheritance_9"/>
</dbReference>
<evidence type="ECO:0000313" key="1">
    <source>
        <dbReference type="EMBL" id="EZF57710.1"/>
    </source>
</evidence>
<dbReference type="GO" id="GO:0005739">
    <property type="term" value="C:mitochondrion"/>
    <property type="evidence" value="ECO:0007669"/>
    <property type="project" value="TreeGrafter"/>
</dbReference>
<dbReference type="HOGENOM" id="CLU_2265622_0_0_1"/>